<evidence type="ECO:0000313" key="11">
    <source>
        <dbReference type="Proteomes" id="UP000053477"/>
    </source>
</evidence>
<feature type="compositionally biased region" description="Low complexity" evidence="9">
    <location>
        <begin position="123"/>
        <end position="141"/>
    </location>
</feature>
<gene>
    <name evidence="10" type="ORF">SCHPADRAFT_260404</name>
</gene>
<feature type="compositionally biased region" description="Low complexity" evidence="9">
    <location>
        <begin position="237"/>
        <end position="248"/>
    </location>
</feature>
<feature type="compositionally biased region" description="Low complexity" evidence="9">
    <location>
        <begin position="297"/>
        <end position="313"/>
    </location>
</feature>
<keyword evidence="4" id="KW-0963">Cytoplasm</keyword>
<dbReference type="Pfam" id="PF08528">
    <property type="entry name" value="Whi5"/>
    <property type="match status" value="1"/>
</dbReference>
<keyword evidence="5" id="KW-0678">Repressor</keyword>
<protein>
    <submittedName>
        <fullName evidence="10">Uncharacterized protein</fullName>
    </submittedName>
</protein>
<dbReference type="Proteomes" id="UP000053477">
    <property type="component" value="Unassembled WGS sequence"/>
</dbReference>
<sequence>MTRQLQTRLQYARLKVDHGWQKQNLNEVENLYFRQLQRGQREARERERGKGSSKDPDEESVTTPTERGPRRRRGGKDGDAKSRNKGTIFVNMTKEGKTVDNPNAPKETAMDVDVETLAEPAKDPSSTNPNPNTVTNDTATVSPDEPLVDEPPGGIATMSSSQTQTRLSADSPDTPHPPSKLPATGTPNASQGSQTASTPGASIASPPLTYDSFWSSVSSQRPNLANLTSQLAGKGTAGTPSSSNAATGSGTGAGAASGYQGIQSLQSFQALQAFRAALANNAAEQRARTSGGGSQTRQKTSSSSANQSRKSSTPAQQDSAESSTDPEGTPKQS</sequence>
<evidence type="ECO:0000256" key="8">
    <source>
        <dbReference type="ARBA" id="ARBA00023242"/>
    </source>
</evidence>
<accession>A0A0H2RVB9</accession>
<evidence type="ECO:0000256" key="9">
    <source>
        <dbReference type="SAM" id="MobiDB-lite"/>
    </source>
</evidence>
<dbReference type="EMBL" id="KQ085928">
    <property type="protein sequence ID" value="KLO15532.1"/>
    <property type="molecule type" value="Genomic_DNA"/>
</dbReference>
<dbReference type="InterPro" id="IPR013734">
    <property type="entry name" value="TF_Nrm1/Whi5"/>
</dbReference>
<evidence type="ECO:0000313" key="10">
    <source>
        <dbReference type="EMBL" id="KLO15532.1"/>
    </source>
</evidence>
<evidence type="ECO:0000256" key="3">
    <source>
        <dbReference type="ARBA" id="ARBA00006922"/>
    </source>
</evidence>
<evidence type="ECO:0000256" key="7">
    <source>
        <dbReference type="ARBA" id="ARBA00023163"/>
    </source>
</evidence>
<dbReference type="OrthoDB" id="2359117at2759"/>
<feature type="compositionally biased region" description="Polar residues" evidence="9">
    <location>
        <begin position="157"/>
        <end position="168"/>
    </location>
</feature>
<keyword evidence="7" id="KW-0804">Transcription</keyword>
<dbReference type="GO" id="GO:0005634">
    <property type="term" value="C:nucleus"/>
    <property type="evidence" value="ECO:0007669"/>
    <property type="project" value="UniProtKB-SubCell"/>
</dbReference>
<dbReference type="GO" id="GO:0005737">
    <property type="term" value="C:cytoplasm"/>
    <property type="evidence" value="ECO:0007669"/>
    <property type="project" value="UniProtKB-SubCell"/>
</dbReference>
<feature type="compositionally biased region" description="Polar residues" evidence="9">
    <location>
        <begin position="314"/>
        <end position="333"/>
    </location>
</feature>
<keyword evidence="11" id="KW-1185">Reference proteome</keyword>
<reference evidence="10 11" key="1">
    <citation type="submission" date="2015-04" db="EMBL/GenBank/DDBJ databases">
        <title>Complete genome sequence of Schizopora paradoxa KUC8140, a cosmopolitan wood degrader in East Asia.</title>
        <authorList>
            <consortium name="DOE Joint Genome Institute"/>
            <person name="Min B."/>
            <person name="Park H."/>
            <person name="Jang Y."/>
            <person name="Kim J.-J."/>
            <person name="Kim K.H."/>
            <person name="Pangilinan J."/>
            <person name="Lipzen A."/>
            <person name="Riley R."/>
            <person name="Grigoriev I.V."/>
            <person name="Spatafora J.W."/>
            <person name="Choi I.-G."/>
        </authorList>
    </citation>
    <scope>NUCLEOTIDE SEQUENCE [LARGE SCALE GENOMIC DNA]</scope>
    <source>
        <strain evidence="10 11">KUC8140</strain>
    </source>
</reference>
<evidence type="ECO:0000256" key="2">
    <source>
        <dbReference type="ARBA" id="ARBA00004496"/>
    </source>
</evidence>
<comment type="similarity">
    <text evidence="3">Belongs to the WHI5/NRM1 family.</text>
</comment>
<comment type="subcellular location">
    <subcellularLocation>
        <location evidence="2">Cytoplasm</location>
    </subcellularLocation>
    <subcellularLocation>
        <location evidence="1">Nucleus</location>
    </subcellularLocation>
</comment>
<dbReference type="InParanoid" id="A0A0H2RVB9"/>
<feature type="region of interest" description="Disordered" evidence="9">
    <location>
        <begin position="35"/>
        <end position="258"/>
    </location>
</feature>
<proteinExistence type="inferred from homology"/>
<keyword evidence="8" id="KW-0539">Nucleus</keyword>
<feature type="region of interest" description="Disordered" evidence="9">
    <location>
        <begin position="280"/>
        <end position="333"/>
    </location>
</feature>
<feature type="compositionally biased region" description="Polar residues" evidence="9">
    <location>
        <begin position="185"/>
        <end position="200"/>
    </location>
</feature>
<name>A0A0H2RVB9_9AGAM</name>
<evidence type="ECO:0000256" key="1">
    <source>
        <dbReference type="ARBA" id="ARBA00004123"/>
    </source>
</evidence>
<feature type="compositionally biased region" description="Polar residues" evidence="9">
    <location>
        <begin position="212"/>
        <end position="231"/>
    </location>
</feature>
<evidence type="ECO:0000256" key="5">
    <source>
        <dbReference type="ARBA" id="ARBA00022491"/>
    </source>
</evidence>
<evidence type="ECO:0000256" key="6">
    <source>
        <dbReference type="ARBA" id="ARBA00023015"/>
    </source>
</evidence>
<organism evidence="10 11">
    <name type="scientific">Schizopora paradoxa</name>
    <dbReference type="NCBI Taxonomy" id="27342"/>
    <lineage>
        <taxon>Eukaryota</taxon>
        <taxon>Fungi</taxon>
        <taxon>Dikarya</taxon>
        <taxon>Basidiomycota</taxon>
        <taxon>Agaricomycotina</taxon>
        <taxon>Agaricomycetes</taxon>
        <taxon>Hymenochaetales</taxon>
        <taxon>Schizoporaceae</taxon>
        <taxon>Schizopora</taxon>
    </lineage>
</organism>
<dbReference type="AlphaFoldDB" id="A0A0H2RVB9"/>
<evidence type="ECO:0000256" key="4">
    <source>
        <dbReference type="ARBA" id="ARBA00022490"/>
    </source>
</evidence>
<keyword evidence="6" id="KW-0805">Transcription regulation</keyword>
<dbReference type="STRING" id="27342.A0A0H2RVB9"/>
<feature type="compositionally biased region" description="Basic and acidic residues" evidence="9">
    <location>
        <begin position="39"/>
        <end position="55"/>
    </location>
</feature>